<proteinExistence type="predicted"/>
<dbReference type="HOGENOM" id="CLU_2878379_0_0_10"/>
<name>G0J1Z6_CYCMS</name>
<gene>
    <name evidence="2" type="ordered locus">Cycma_0220</name>
</gene>
<protein>
    <submittedName>
        <fullName evidence="2">Uncharacterized protein</fullName>
    </submittedName>
</protein>
<reference evidence="3" key="1">
    <citation type="submission" date="2011-07" db="EMBL/GenBank/DDBJ databases">
        <title>The complete genome of Cyclobacterium marinum DSM 745.</title>
        <authorList>
            <person name="Lucas S."/>
            <person name="Han J."/>
            <person name="Lapidus A."/>
            <person name="Bruce D."/>
            <person name="Goodwin L."/>
            <person name="Pitluck S."/>
            <person name="Peters L."/>
            <person name="Kyrpides N."/>
            <person name="Mavromatis K."/>
            <person name="Ivanova N."/>
            <person name="Ovchinnikova G."/>
            <person name="Chertkov O."/>
            <person name="Detter J.C."/>
            <person name="Tapia R."/>
            <person name="Han C."/>
            <person name="Land M."/>
            <person name="Hauser L."/>
            <person name="Markowitz V."/>
            <person name="Cheng J.-F."/>
            <person name="Hugenholtz P."/>
            <person name="Woyke T."/>
            <person name="Wu D."/>
            <person name="Tindall B."/>
            <person name="Schuetze A."/>
            <person name="Brambilla E."/>
            <person name="Klenk H.-P."/>
            <person name="Eisen J.A."/>
        </authorList>
    </citation>
    <scope>NUCLEOTIDE SEQUENCE [LARGE SCALE GENOMIC DNA]</scope>
    <source>
        <strain evidence="3">ATCC 25205 / DSM 745 / LMG 13164 / NCIMB 1802</strain>
    </source>
</reference>
<keyword evidence="1" id="KW-0472">Membrane</keyword>
<evidence type="ECO:0000256" key="1">
    <source>
        <dbReference type="SAM" id="Phobius"/>
    </source>
</evidence>
<keyword evidence="1" id="KW-1133">Transmembrane helix</keyword>
<dbReference type="AlphaFoldDB" id="G0J1Z6"/>
<evidence type="ECO:0000313" key="3">
    <source>
        <dbReference type="Proteomes" id="UP000001635"/>
    </source>
</evidence>
<sequence length="63" mass="7131">MKYFISLIKYIVAIVLSISLILLLKLSLPEAHLELTYNQALSAFIFGVILMAIGLKLSFDMRE</sequence>
<dbReference type="Proteomes" id="UP000001635">
    <property type="component" value="Chromosome"/>
</dbReference>
<accession>G0J1Z6</accession>
<dbReference type="EMBL" id="CP002955">
    <property type="protein sequence ID" value="AEL24002.1"/>
    <property type="molecule type" value="Genomic_DNA"/>
</dbReference>
<dbReference type="STRING" id="880070.Cycma_0220"/>
<dbReference type="KEGG" id="cmr:Cycma_0220"/>
<evidence type="ECO:0000313" key="2">
    <source>
        <dbReference type="EMBL" id="AEL24002.1"/>
    </source>
</evidence>
<feature type="transmembrane region" description="Helical" evidence="1">
    <location>
        <begin position="7"/>
        <end position="28"/>
    </location>
</feature>
<keyword evidence="1" id="KW-0812">Transmembrane</keyword>
<feature type="transmembrane region" description="Helical" evidence="1">
    <location>
        <begin position="40"/>
        <end position="59"/>
    </location>
</feature>
<keyword evidence="3" id="KW-1185">Reference proteome</keyword>
<organism evidence="2 3">
    <name type="scientific">Cyclobacterium marinum (strain ATCC 25205 / DSM 745 / LMG 13164 / NCIMB 1802)</name>
    <name type="common">Flectobacillus marinus</name>
    <dbReference type="NCBI Taxonomy" id="880070"/>
    <lineage>
        <taxon>Bacteria</taxon>
        <taxon>Pseudomonadati</taxon>
        <taxon>Bacteroidota</taxon>
        <taxon>Cytophagia</taxon>
        <taxon>Cytophagales</taxon>
        <taxon>Cyclobacteriaceae</taxon>
        <taxon>Cyclobacterium</taxon>
    </lineage>
</organism>